<dbReference type="Pfam" id="PF13426">
    <property type="entry name" value="PAS_9"/>
    <property type="match status" value="1"/>
</dbReference>
<comment type="subcellular location">
    <subcellularLocation>
        <location evidence="2">Cell membrane</location>
        <topology evidence="2">Multi-pass membrane protein</topology>
    </subcellularLocation>
</comment>
<dbReference type="SMART" id="SM00267">
    <property type="entry name" value="GGDEF"/>
    <property type="match status" value="1"/>
</dbReference>
<comment type="caution">
    <text evidence="12">The sequence shown here is derived from an EMBL/GenBank/DDBJ whole genome shotgun (WGS) entry which is preliminary data.</text>
</comment>
<evidence type="ECO:0000256" key="6">
    <source>
        <dbReference type="ARBA" id="ARBA00023136"/>
    </source>
</evidence>
<dbReference type="CDD" id="cd01949">
    <property type="entry name" value="GGDEF"/>
    <property type="match status" value="1"/>
</dbReference>
<dbReference type="Pfam" id="PF08269">
    <property type="entry name" value="dCache_2"/>
    <property type="match status" value="1"/>
</dbReference>
<dbReference type="PROSITE" id="PS50887">
    <property type="entry name" value="GGDEF"/>
    <property type="match status" value="1"/>
</dbReference>
<dbReference type="CDD" id="cd00130">
    <property type="entry name" value="PAS"/>
    <property type="match status" value="1"/>
</dbReference>
<feature type="domain" description="GGDEF" evidence="11">
    <location>
        <begin position="561"/>
        <end position="695"/>
    </location>
</feature>
<evidence type="ECO:0000313" key="13">
    <source>
        <dbReference type="Proteomes" id="UP000282818"/>
    </source>
</evidence>
<dbReference type="InterPro" id="IPR000160">
    <property type="entry name" value="GGDEF_dom"/>
</dbReference>
<name>A0A437QAI7_9GAMM</name>
<feature type="domain" description="PAS" evidence="8">
    <location>
        <begin position="403"/>
        <end position="449"/>
    </location>
</feature>
<reference evidence="12 13" key="1">
    <citation type="submission" date="2019-01" db="EMBL/GenBank/DDBJ databases">
        <authorList>
            <person name="Chen W.-M."/>
        </authorList>
    </citation>
    <scope>NUCLEOTIDE SEQUENCE [LARGE SCALE GENOMIC DNA]</scope>
    <source>
        <strain evidence="12 13">HPM-16</strain>
    </source>
</reference>
<dbReference type="InterPro" id="IPR000014">
    <property type="entry name" value="PAS"/>
</dbReference>
<dbReference type="SUPFAM" id="SSF55785">
    <property type="entry name" value="PYP-like sensor domain (PAS domain)"/>
    <property type="match status" value="1"/>
</dbReference>
<dbReference type="CDD" id="cd01948">
    <property type="entry name" value="EAL"/>
    <property type="match status" value="1"/>
</dbReference>
<dbReference type="PROSITE" id="PS50883">
    <property type="entry name" value="EAL"/>
    <property type="match status" value="1"/>
</dbReference>
<dbReference type="InterPro" id="IPR052155">
    <property type="entry name" value="Biofilm_reg_signaling"/>
</dbReference>
<evidence type="ECO:0000256" key="1">
    <source>
        <dbReference type="ARBA" id="ARBA00001946"/>
    </source>
</evidence>
<dbReference type="SMART" id="SM00052">
    <property type="entry name" value="EAL"/>
    <property type="match status" value="1"/>
</dbReference>
<evidence type="ECO:0000256" key="7">
    <source>
        <dbReference type="SAM" id="Phobius"/>
    </source>
</evidence>
<evidence type="ECO:0000259" key="8">
    <source>
        <dbReference type="PROSITE" id="PS50112"/>
    </source>
</evidence>
<keyword evidence="3" id="KW-1003">Cell membrane</keyword>
<dbReference type="InterPro" id="IPR004010">
    <property type="entry name" value="Double_Cache_2"/>
</dbReference>
<keyword evidence="4 7" id="KW-0812">Transmembrane</keyword>
<dbReference type="InterPro" id="IPR033480">
    <property type="entry name" value="sCache_2"/>
</dbReference>
<dbReference type="RefSeq" id="WP_127693277.1">
    <property type="nucleotide sequence ID" value="NZ_SACQ01000002.1"/>
</dbReference>
<dbReference type="InterPro" id="IPR035919">
    <property type="entry name" value="EAL_sf"/>
</dbReference>
<dbReference type="InterPro" id="IPR029787">
    <property type="entry name" value="Nucleotide_cyclase"/>
</dbReference>
<gene>
    <name evidence="12" type="ORF">EOE65_05390</name>
</gene>
<organism evidence="12 13">
    <name type="scientific">Neptunomonas marina</name>
    <dbReference type="NCBI Taxonomy" id="1815562"/>
    <lineage>
        <taxon>Bacteria</taxon>
        <taxon>Pseudomonadati</taxon>
        <taxon>Pseudomonadota</taxon>
        <taxon>Gammaproteobacteria</taxon>
        <taxon>Oceanospirillales</taxon>
        <taxon>Oceanospirillaceae</taxon>
        <taxon>Neptunomonas</taxon>
    </lineage>
</organism>
<dbReference type="InterPro" id="IPR043128">
    <property type="entry name" value="Rev_trsase/Diguanyl_cyclase"/>
</dbReference>
<dbReference type="InterPro" id="IPR001633">
    <property type="entry name" value="EAL_dom"/>
</dbReference>
<evidence type="ECO:0000259" key="9">
    <source>
        <dbReference type="PROSITE" id="PS50113"/>
    </source>
</evidence>
<dbReference type="SUPFAM" id="SSF141868">
    <property type="entry name" value="EAL domain-like"/>
    <property type="match status" value="1"/>
</dbReference>
<dbReference type="PANTHER" id="PTHR44757:SF2">
    <property type="entry name" value="BIOFILM ARCHITECTURE MAINTENANCE PROTEIN MBAA"/>
    <property type="match status" value="1"/>
</dbReference>
<dbReference type="PROSITE" id="PS50113">
    <property type="entry name" value="PAC"/>
    <property type="match status" value="1"/>
</dbReference>
<keyword evidence="13" id="KW-1185">Reference proteome</keyword>
<evidence type="ECO:0000256" key="2">
    <source>
        <dbReference type="ARBA" id="ARBA00004651"/>
    </source>
</evidence>
<feature type="transmembrane region" description="Helical" evidence="7">
    <location>
        <begin position="12"/>
        <end position="34"/>
    </location>
</feature>
<dbReference type="Proteomes" id="UP000282818">
    <property type="component" value="Unassembled WGS sequence"/>
</dbReference>
<feature type="transmembrane region" description="Helical" evidence="7">
    <location>
        <begin position="354"/>
        <end position="375"/>
    </location>
</feature>
<accession>A0A437QAI7</accession>
<dbReference type="Gene3D" id="3.30.450.20">
    <property type="entry name" value="PAS domain"/>
    <property type="match status" value="3"/>
</dbReference>
<keyword evidence="6 7" id="KW-0472">Membrane</keyword>
<evidence type="ECO:0000256" key="4">
    <source>
        <dbReference type="ARBA" id="ARBA00022692"/>
    </source>
</evidence>
<dbReference type="NCBIfam" id="TIGR00254">
    <property type="entry name" value="GGDEF"/>
    <property type="match status" value="1"/>
</dbReference>
<dbReference type="Pfam" id="PF00990">
    <property type="entry name" value="GGDEF"/>
    <property type="match status" value="1"/>
</dbReference>
<dbReference type="Gene3D" id="3.20.20.450">
    <property type="entry name" value="EAL domain"/>
    <property type="match status" value="1"/>
</dbReference>
<proteinExistence type="predicted"/>
<dbReference type="InterPro" id="IPR035965">
    <property type="entry name" value="PAS-like_dom_sf"/>
</dbReference>
<feature type="domain" description="EAL" evidence="10">
    <location>
        <begin position="704"/>
        <end position="956"/>
    </location>
</feature>
<evidence type="ECO:0000313" key="12">
    <source>
        <dbReference type="EMBL" id="RVU31419.1"/>
    </source>
</evidence>
<dbReference type="GO" id="GO:0003824">
    <property type="term" value="F:catalytic activity"/>
    <property type="evidence" value="ECO:0007669"/>
    <property type="project" value="UniProtKB-ARBA"/>
</dbReference>
<dbReference type="SMART" id="SM00086">
    <property type="entry name" value="PAC"/>
    <property type="match status" value="1"/>
</dbReference>
<sequence>MSLNIDTQSIPRYLTAGMLGAVLLLLATTIVFFFSRLYDDTSRLEELHVDVVEAQKKRLTHELNSLHDYIRFTSTQAEMELEQQSKEVVDLAYHLAHSLYQQNQQRLTEAQLKTQIIEALRGPRFFSGRGYYFIDDMAGQCILLPTAPDLEGSSLLDNRDDTGHYIMRGLIDVVEQSETHSGYSRYRWYAPDYPDQMRNKIAYVRLFEPYGWIIGAGDYLYQFENDLKEIALTRIRSLRFGDNGYFSVLDREGNVLYAPKSSAQFPVHVDNIPSKMERDVVHKVLAVAEQGGGFVQYDWFTPNTDEPRIARKLSLVQNVDEWGWVLVAGVYPEEIEAVYRDLVLRQKENDRRDFIKLVIALSVIGAGVLVCAWLYGSWLKRLFYAYQKSIETQQSKIEGDAKALRIASRVFDTASEGIIVTNPDNQIVAVNRSFTAITGYQEEEVVGRSPSILSSGKHTREFYDSMWRVLQDEGRWAGEIWNRTKSGAVYPEQLSIAVSRDEDGNVVNYIATFSDVSDQKKAEEQLRYMADYDELTGLPNRRHLMAQVARLINEVDQGELHQFHLLFMDLDRFKVINDSLGHWVGDKVLQEIAQRLRQDVVDIDMIGRLGGDEFVILLREQPEVTESAGTYAQRLIQVVAEAIKDKDFDLVVTPSIGIASYPDDGADFGALLSSADAALYHAKSQGRNNYQFYRRDLNAKASRRLLMESALRMALERDELELYYQPQYNLLDRSIVGCEALLRWKHDGQFISPAEFIPLAEDSGLILSIGDWVLEEGCRQGAEWLKQGFDLPCVAINVSPVQFREGFFETVMDILERTGFPASHLELELTESTLMNDVNRAQQLLSSFRAIGVRTALDDFGTGYSSLAYLKKFSLDKLKIDRAFIDGLPDDSDDNAITASILDVARHLSLETIAEGVETEAQLNFLGAYGCDQVQGFYFSKPLTSQDFVRLLHKVH</sequence>
<comment type="cofactor">
    <cofactor evidence="1">
        <name>Mg(2+)</name>
        <dbReference type="ChEBI" id="CHEBI:18420"/>
    </cofactor>
</comment>
<dbReference type="InterPro" id="IPR001610">
    <property type="entry name" value="PAC"/>
</dbReference>
<dbReference type="Pfam" id="PF00563">
    <property type="entry name" value="EAL"/>
    <property type="match status" value="1"/>
</dbReference>
<dbReference type="CDD" id="cd18774">
    <property type="entry name" value="PDC2_HK_sensor"/>
    <property type="match status" value="1"/>
</dbReference>
<evidence type="ECO:0000259" key="11">
    <source>
        <dbReference type="PROSITE" id="PS50887"/>
    </source>
</evidence>
<dbReference type="AlphaFoldDB" id="A0A437QAI7"/>
<evidence type="ECO:0000259" key="10">
    <source>
        <dbReference type="PROSITE" id="PS50883"/>
    </source>
</evidence>
<dbReference type="SMART" id="SM01049">
    <property type="entry name" value="Cache_2"/>
    <property type="match status" value="1"/>
</dbReference>
<evidence type="ECO:0000256" key="3">
    <source>
        <dbReference type="ARBA" id="ARBA00022475"/>
    </source>
</evidence>
<feature type="domain" description="PAC" evidence="9">
    <location>
        <begin position="476"/>
        <end position="528"/>
    </location>
</feature>
<evidence type="ECO:0000256" key="5">
    <source>
        <dbReference type="ARBA" id="ARBA00022989"/>
    </source>
</evidence>
<dbReference type="PANTHER" id="PTHR44757">
    <property type="entry name" value="DIGUANYLATE CYCLASE DGCP"/>
    <property type="match status" value="1"/>
</dbReference>
<dbReference type="InterPro" id="IPR000700">
    <property type="entry name" value="PAS-assoc_C"/>
</dbReference>
<keyword evidence="5 7" id="KW-1133">Transmembrane helix</keyword>
<dbReference type="EMBL" id="SACQ01000002">
    <property type="protein sequence ID" value="RVU31419.1"/>
    <property type="molecule type" value="Genomic_DNA"/>
</dbReference>
<dbReference type="GO" id="GO:0005886">
    <property type="term" value="C:plasma membrane"/>
    <property type="evidence" value="ECO:0007669"/>
    <property type="project" value="UniProtKB-SubCell"/>
</dbReference>
<dbReference type="Gene3D" id="3.30.70.270">
    <property type="match status" value="1"/>
</dbReference>
<dbReference type="SMART" id="SM00091">
    <property type="entry name" value="PAS"/>
    <property type="match status" value="1"/>
</dbReference>
<dbReference type="PROSITE" id="PS50112">
    <property type="entry name" value="PAS"/>
    <property type="match status" value="1"/>
</dbReference>
<dbReference type="NCBIfam" id="TIGR00229">
    <property type="entry name" value="sensory_box"/>
    <property type="match status" value="1"/>
</dbReference>
<protein>
    <submittedName>
        <fullName evidence="12">EAL domain-containing protein</fullName>
    </submittedName>
</protein>
<dbReference type="FunFam" id="3.30.70.270:FF:000001">
    <property type="entry name" value="Diguanylate cyclase domain protein"/>
    <property type="match status" value="1"/>
</dbReference>
<dbReference type="SUPFAM" id="SSF55073">
    <property type="entry name" value="Nucleotide cyclase"/>
    <property type="match status" value="1"/>
</dbReference>